<reference evidence="4" key="1">
    <citation type="submission" date="2012-12" db="EMBL/GenBank/DDBJ databases">
        <title>Identification and characterization of a phenylalanine ammonia-lyase gene family in Isatis indigotica Fort.</title>
        <authorList>
            <person name="Liu Q."/>
            <person name="Chen J."/>
            <person name="Zhou X."/>
            <person name="Di P."/>
            <person name="Xiao Y."/>
            <person name="Xuan H."/>
            <person name="Zhang L."/>
            <person name="Chen W."/>
        </authorList>
    </citation>
    <scope>NUCLEOTIDE SEQUENCE</scope>
    <source>
        <tissue evidence="4">Salivary gland</tissue>
    </source>
</reference>
<dbReference type="GO" id="GO:0006309">
    <property type="term" value="P:apoptotic DNA fragmentation"/>
    <property type="evidence" value="ECO:0007669"/>
    <property type="project" value="TreeGrafter"/>
</dbReference>
<dbReference type="AlphaFoldDB" id="A0A0K8RF06"/>
<keyword evidence="4" id="KW-0540">Nuclease</keyword>
<organism evidence="4">
    <name type="scientific">Ixodes ricinus</name>
    <name type="common">Common tick</name>
    <name type="synonym">Acarus ricinus</name>
    <dbReference type="NCBI Taxonomy" id="34613"/>
    <lineage>
        <taxon>Eukaryota</taxon>
        <taxon>Metazoa</taxon>
        <taxon>Ecdysozoa</taxon>
        <taxon>Arthropoda</taxon>
        <taxon>Chelicerata</taxon>
        <taxon>Arachnida</taxon>
        <taxon>Acari</taxon>
        <taxon>Parasitiformes</taxon>
        <taxon>Ixodida</taxon>
        <taxon>Ixodoidea</taxon>
        <taxon>Ixodidae</taxon>
        <taxon>Ixodinae</taxon>
        <taxon>Ixodes</taxon>
    </lineage>
</organism>
<dbReference type="PANTHER" id="PTHR10858:SF23">
    <property type="entry name" value="DEOXYRIBONUCLEASE II"/>
    <property type="match status" value="1"/>
</dbReference>
<sequence length="384" mass="44364">MWHIDRILVALLILLEIVYSAGAKRKHNVYCKNNNAEDVDWYVIYKLPKTKEIKHPPSYYINPKGDEIAYFDSDMAKNKKTPLWRESKPGIYDVHNPVAYTLMPLLAKTIPRDIAYVTYNDQVPEGFYGTRGGHSKGVLMVGHSTSVWLQHSVPRFPEMLHEGKYIYPPSGRENAQLFLCLTVPTMSMVEVIAYHLRVQYANVYQRHFAWIREDNYPQLFMLLNYIYVTGSTSLANHTMITERKQLIQSIAKRSIWKHDIYRDIVAPYMVKGDLLVESWRNGAGGTVDKSCAYYSVIDVKTVRIQFESGMYTVFNYTEDHSKWAVAAYKPFFCFSSLNRMMSQFNRGGEVTCMQNKNLADLFRNSIVDEDACTSSKGKQKSRKS</sequence>
<dbReference type="InterPro" id="IPR004947">
    <property type="entry name" value="DNase_II"/>
</dbReference>
<evidence type="ECO:0000256" key="3">
    <source>
        <dbReference type="SAM" id="SignalP"/>
    </source>
</evidence>
<protein>
    <submittedName>
        <fullName evidence="4">Putative endonuclease</fullName>
    </submittedName>
</protein>
<keyword evidence="3" id="KW-0732">Signal</keyword>
<comment type="similarity">
    <text evidence="1">Belongs to the DNase II family.</text>
</comment>
<dbReference type="CDD" id="cd09120">
    <property type="entry name" value="PLDc_DNaseII_1"/>
    <property type="match status" value="1"/>
</dbReference>
<accession>A0A0K8RF06</accession>
<evidence type="ECO:0000256" key="2">
    <source>
        <dbReference type="ARBA" id="ARBA00022801"/>
    </source>
</evidence>
<evidence type="ECO:0000313" key="4">
    <source>
        <dbReference type="EMBL" id="JAA69074.1"/>
    </source>
</evidence>
<dbReference type="PANTHER" id="PTHR10858">
    <property type="entry name" value="DEOXYRIBONUCLEASE II"/>
    <property type="match status" value="1"/>
</dbReference>
<name>A0A0K8RF06_IXORI</name>
<dbReference type="EMBL" id="GADI01004734">
    <property type="protein sequence ID" value="JAA69074.1"/>
    <property type="molecule type" value="mRNA"/>
</dbReference>
<proteinExistence type="evidence at transcript level"/>
<dbReference type="GO" id="GO:0004531">
    <property type="term" value="F:deoxyribonuclease II activity"/>
    <property type="evidence" value="ECO:0007669"/>
    <property type="project" value="InterPro"/>
</dbReference>
<evidence type="ECO:0000256" key="1">
    <source>
        <dbReference type="ARBA" id="ARBA00007527"/>
    </source>
</evidence>
<keyword evidence="2" id="KW-0378">Hydrolase</keyword>
<feature type="signal peptide" evidence="3">
    <location>
        <begin position="1"/>
        <end position="23"/>
    </location>
</feature>
<feature type="chain" id="PRO_5005517831" evidence="3">
    <location>
        <begin position="24"/>
        <end position="384"/>
    </location>
</feature>
<dbReference type="Pfam" id="PF03265">
    <property type="entry name" value="DNase_II"/>
    <property type="match status" value="1"/>
</dbReference>
<keyword evidence="4" id="KW-0255">Endonuclease</keyword>